<organism evidence="1 2">
    <name type="scientific">Mycteria americana</name>
    <name type="common">Wood stork</name>
    <dbReference type="NCBI Taxonomy" id="33587"/>
    <lineage>
        <taxon>Eukaryota</taxon>
        <taxon>Metazoa</taxon>
        <taxon>Chordata</taxon>
        <taxon>Craniata</taxon>
        <taxon>Vertebrata</taxon>
        <taxon>Euteleostomi</taxon>
        <taxon>Archelosauria</taxon>
        <taxon>Archosauria</taxon>
        <taxon>Dinosauria</taxon>
        <taxon>Saurischia</taxon>
        <taxon>Theropoda</taxon>
        <taxon>Coelurosauria</taxon>
        <taxon>Aves</taxon>
        <taxon>Neognathae</taxon>
        <taxon>Neoaves</taxon>
        <taxon>Aequornithes</taxon>
        <taxon>Ciconiiformes</taxon>
        <taxon>Ciconiidae</taxon>
        <taxon>Mycteria</taxon>
    </lineage>
</organism>
<comment type="caution">
    <text evidence="1">The sequence shown here is derived from an EMBL/GenBank/DDBJ whole genome shotgun (WGS) entry which is preliminary data.</text>
</comment>
<reference evidence="1 2" key="1">
    <citation type="journal article" date="2023" name="J. Hered.">
        <title>Chromosome-level genome of the wood stork (Mycteria americana) provides insight into avian chromosome evolution.</title>
        <authorList>
            <person name="Flamio R. Jr."/>
            <person name="Ramstad K.M."/>
        </authorList>
    </citation>
    <scope>NUCLEOTIDE SEQUENCE [LARGE SCALE GENOMIC DNA]</scope>
    <source>
        <strain evidence="1">JAX WOST 10</strain>
    </source>
</reference>
<dbReference type="AlphaFoldDB" id="A0AAN7P697"/>
<dbReference type="EMBL" id="JAUNZN010000002">
    <property type="protein sequence ID" value="KAK4827392.1"/>
    <property type="molecule type" value="Genomic_DNA"/>
</dbReference>
<name>A0AAN7P697_MYCAM</name>
<proteinExistence type="predicted"/>
<sequence length="188" mass="21427">MDILERIQRRHEGDEGTGDFSYEERLKEMGLFSLKKRRLRGDLINVYKYLKGGCKEDRARLFSVVPSNRTIGNGHKHKHRRVPLNIRKHFFTVRVTEHWQRLSREVVASPCLEILKNCLNTVLGNWLGTMSSSSTFTKGKLCLTNLVAFYNGVTASVDKGRGTDVIYLDSCKAFGTVPHNILATQLET</sequence>
<gene>
    <name evidence="1" type="ORF">QYF61_017797</name>
</gene>
<dbReference type="Proteomes" id="UP001333110">
    <property type="component" value="Unassembled WGS sequence"/>
</dbReference>
<protein>
    <recommendedName>
        <fullName evidence="3">Reverse transcriptase domain-containing protein</fullName>
    </recommendedName>
</protein>
<keyword evidence="2" id="KW-1185">Reference proteome</keyword>
<accession>A0AAN7P697</accession>
<evidence type="ECO:0000313" key="2">
    <source>
        <dbReference type="Proteomes" id="UP001333110"/>
    </source>
</evidence>
<evidence type="ECO:0000313" key="1">
    <source>
        <dbReference type="EMBL" id="KAK4827392.1"/>
    </source>
</evidence>
<evidence type="ECO:0008006" key="3">
    <source>
        <dbReference type="Google" id="ProtNLM"/>
    </source>
</evidence>